<keyword evidence="1" id="KW-0560">Oxidoreductase</keyword>
<keyword evidence="4" id="KW-1185">Reference proteome</keyword>
<dbReference type="InterPro" id="IPR016171">
    <property type="entry name" value="Vanillyl_alc_oxidase_C-sub2"/>
</dbReference>
<dbReference type="SUPFAM" id="SSF56176">
    <property type="entry name" value="FAD-binding/transporter-associated domain-like"/>
    <property type="match status" value="1"/>
</dbReference>
<organism evidence="3 4">
    <name type="scientific">Actinomadura yumaensis</name>
    <dbReference type="NCBI Taxonomy" id="111807"/>
    <lineage>
        <taxon>Bacteria</taxon>
        <taxon>Bacillati</taxon>
        <taxon>Actinomycetota</taxon>
        <taxon>Actinomycetes</taxon>
        <taxon>Streptosporangiales</taxon>
        <taxon>Thermomonosporaceae</taxon>
        <taxon>Actinomadura</taxon>
    </lineage>
</organism>
<dbReference type="RefSeq" id="WP_378063126.1">
    <property type="nucleotide sequence ID" value="NZ_JBHSXS010000003.1"/>
</dbReference>
<dbReference type="EMBL" id="JBHSXS010000003">
    <property type="protein sequence ID" value="MFC6879637.1"/>
    <property type="molecule type" value="Genomic_DNA"/>
</dbReference>
<dbReference type="PANTHER" id="PTHR43762">
    <property type="entry name" value="L-GULONOLACTONE OXIDASE"/>
    <property type="match status" value="1"/>
</dbReference>
<proteinExistence type="predicted"/>
<feature type="domain" description="FAD-binding PCMH-type" evidence="2">
    <location>
        <begin position="15"/>
        <end position="183"/>
    </location>
</feature>
<evidence type="ECO:0000256" key="1">
    <source>
        <dbReference type="ARBA" id="ARBA00023002"/>
    </source>
</evidence>
<dbReference type="Pfam" id="PF01565">
    <property type="entry name" value="FAD_binding_4"/>
    <property type="match status" value="1"/>
</dbReference>
<gene>
    <name evidence="3" type="ORF">ACFQKB_07645</name>
</gene>
<accession>A0ABW2CDK7</accession>
<sequence length="439" mass="48364">MTDRRHIWQTWSRTVRCRPARWITPRVEGQLTEAVRTAAEQGLGVRVAGSGHSFNQLACTEDMLLDLSGYTGVLDIDRRAATVTVRGGTRLAEINAALDRAGLALANIGTLDAQTVAGAISTGNHGTGITHRPFSAQVSALRLVTAEGAVLCVDEESELMRAARTSLGTLGVISTVTLRCVPRFNLRSVPGAERLDGILDRFEEWAHSADHVSFNWLPWTEEAFTRAWHRTDEVPTRGAVRQRYATTVDEMRCGLAGLAGHRRPAAVPWAKRLLAAGVPTEYVDAGHRVFSFPQPVRFLALEHALPLENVPAALRELRVALRRFGAYSPYSVLVRVGAADDSPLSPVFGRLTGYVNLTVPRTARYTEILRTAEHLLRDLDGRPHWGKAHTATAEVLRPRYPQWDRFQAIRGKLDPTGMFCNEYVGRVLGPVDAAQQVYA</sequence>
<dbReference type="InterPro" id="IPR006094">
    <property type="entry name" value="Oxid_FAD_bind_N"/>
</dbReference>
<dbReference type="Gene3D" id="3.30.70.2520">
    <property type="match status" value="1"/>
</dbReference>
<dbReference type="InterPro" id="IPR016166">
    <property type="entry name" value="FAD-bd_PCMH"/>
</dbReference>
<comment type="caution">
    <text evidence="3">The sequence shown here is derived from an EMBL/GenBank/DDBJ whole genome shotgun (WGS) entry which is preliminary data.</text>
</comment>
<dbReference type="InterPro" id="IPR007173">
    <property type="entry name" value="ALO_C"/>
</dbReference>
<dbReference type="Proteomes" id="UP001596380">
    <property type="component" value="Unassembled WGS sequence"/>
</dbReference>
<dbReference type="InterPro" id="IPR016167">
    <property type="entry name" value="FAD-bd_PCMH_sub1"/>
</dbReference>
<name>A0ABW2CDK7_9ACTN</name>
<protein>
    <submittedName>
        <fullName evidence="3">D-arabinono-1,4-lactone oxidase</fullName>
    </submittedName>
</protein>
<evidence type="ECO:0000313" key="4">
    <source>
        <dbReference type="Proteomes" id="UP001596380"/>
    </source>
</evidence>
<dbReference type="PIRSF" id="PIRSF000136">
    <property type="entry name" value="LGO_GLO"/>
    <property type="match status" value="1"/>
</dbReference>
<dbReference type="InterPro" id="IPR036318">
    <property type="entry name" value="FAD-bd_PCMH-like_sf"/>
</dbReference>
<evidence type="ECO:0000259" key="2">
    <source>
        <dbReference type="PROSITE" id="PS51387"/>
    </source>
</evidence>
<dbReference type="PANTHER" id="PTHR43762:SF1">
    <property type="entry name" value="D-ARABINONO-1,4-LACTONE OXIDASE"/>
    <property type="match status" value="1"/>
</dbReference>
<dbReference type="NCBIfam" id="TIGR01679">
    <property type="entry name" value="bact_FAD_ox"/>
    <property type="match status" value="1"/>
</dbReference>
<dbReference type="Pfam" id="PF04030">
    <property type="entry name" value="ALO"/>
    <property type="match status" value="1"/>
</dbReference>
<dbReference type="InterPro" id="IPR016169">
    <property type="entry name" value="FAD-bd_PCMH_sub2"/>
</dbReference>
<evidence type="ECO:0000313" key="3">
    <source>
        <dbReference type="EMBL" id="MFC6879637.1"/>
    </source>
</evidence>
<dbReference type="Gene3D" id="1.10.45.10">
    <property type="entry name" value="Vanillyl-alcohol Oxidase, Chain A, domain 4"/>
    <property type="match status" value="1"/>
</dbReference>
<reference evidence="4" key="1">
    <citation type="journal article" date="2019" name="Int. J. Syst. Evol. Microbiol.">
        <title>The Global Catalogue of Microorganisms (GCM) 10K type strain sequencing project: providing services to taxonomists for standard genome sequencing and annotation.</title>
        <authorList>
            <consortium name="The Broad Institute Genomics Platform"/>
            <consortium name="The Broad Institute Genome Sequencing Center for Infectious Disease"/>
            <person name="Wu L."/>
            <person name="Ma J."/>
        </authorList>
    </citation>
    <scope>NUCLEOTIDE SEQUENCE [LARGE SCALE GENOMIC DNA]</scope>
    <source>
        <strain evidence="4">JCM 3369</strain>
    </source>
</reference>
<dbReference type="InterPro" id="IPR010031">
    <property type="entry name" value="FAD_lactone_oxidase-like"/>
</dbReference>
<dbReference type="PROSITE" id="PS51387">
    <property type="entry name" value="FAD_PCMH"/>
    <property type="match status" value="1"/>
</dbReference>
<dbReference type="Gene3D" id="3.30.70.2530">
    <property type="match status" value="1"/>
</dbReference>
<dbReference type="Gene3D" id="3.30.465.10">
    <property type="match status" value="1"/>
</dbReference>
<dbReference type="Gene3D" id="3.30.43.10">
    <property type="entry name" value="Uridine Diphospho-n-acetylenolpyruvylglucosamine Reductase, domain 2"/>
    <property type="match status" value="1"/>
</dbReference>